<feature type="transmembrane region" description="Helical" evidence="7">
    <location>
        <begin position="65"/>
        <end position="82"/>
    </location>
</feature>
<evidence type="ECO:0000256" key="5">
    <source>
        <dbReference type="ARBA" id="ARBA00022989"/>
    </source>
</evidence>
<feature type="transmembrane region" description="Helical" evidence="7">
    <location>
        <begin position="122"/>
        <end position="144"/>
    </location>
</feature>
<evidence type="ECO:0000313" key="9">
    <source>
        <dbReference type="EMBL" id="MBB1063431.1"/>
    </source>
</evidence>
<keyword evidence="5 7" id="KW-1133">Transmembrane helix</keyword>
<dbReference type="PANTHER" id="PTHR42920">
    <property type="entry name" value="OS03G0707200 PROTEIN-RELATED"/>
    <property type="match status" value="1"/>
</dbReference>
<dbReference type="EMBL" id="JACIUY010000048">
    <property type="protein sequence ID" value="MBB1085877.1"/>
    <property type="molecule type" value="Genomic_DNA"/>
</dbReference>
<feature type="transmembrane region" description="Helical" evidence="7">
    <location>
        <begin position="34"/>
        <end position="53"/>
    </location>
</feature>
<evidence type="ECO:0000256" key="2">
    <source>
        <dbReference type="ARBA" id="ARBA00007362"/>
    </source>
</evidence>
<dbReference type="Proteomes" id="UP000544052">
    <property type="component" value="Unassembled WGS sequence"/>
</dbReference>
<feature type="transmembrane region" description="Helical" evidence="7">
    <location>
        <begin position="94"/>
        <end position="113"/>
    </location>
</feature>
<comment type="caution">
    <text evidence="10">The sequence shown here is derived from an EMBL/GenBank/DDBJ whole genome shotgun (WGS) entry which is preliminary data.</text>
</comment>
<comment type="subcellular location">
    <subcellularLocation>
        <location evidence="1">Cell membrane</location>
        <topology evidence="1">Multi-pass membrane protein</topology>
    </subcellularLocation>
</comment>
<feature type="transmembrane region" description="Helical" evidence="7">
    <location>
        <begin position="208"/>
        <end position="229"/>
    </location>
</feature>
<keyword evidence="3" id="KW-1003">Cell membrane</keyword>
<dbReference type="InterPro" id="IPR051258">
    <property type="entry name" value="Diverse_Substrate_Transporter"/>
</dbReference>
<feature type="transmembrane region" description="Helical" evidence="7">
    <location>
        <begin position="150"/>
        <end position="170"/>
    </location>
</feature>
<sequence length="297" mass="32761">MSKRKANLLLLTVAILWGASYIFVRMAINAGMHSGMINAVRGTMCVVGCLVVFSKSIRKMTRFDFKVGLLMGITNFVAYYLQTDGLRFTTPAKNAFITTMYVAISPILLWVFWHERPQRKTYFVIPLALIGMGILTNVTASGLALNYGDILTLISSIFWALQLIFFGKIASKASSPWVIIFMIGLIQGLAGWGVAFATETQTFVHIHWLQALIPVALLAILVTFIAQGLQITAQKYTDATSAGLLLMLESFFASVLSVILGYDTLTHSLILGGIILLFANAIMQTDLHRLPFLKRAN</sequence>
<dbReference type="Proteomes" id="UP000518255">
    <property type="component" value="Unassembled WGS sequence"/>
</dbReference>
<evidence type="ECO:0000256" key="1">
    <source>
        <dbReference type="ARBA" id="ARBA00004651"/>
    </source>
</evidence>
<dbReference type="AlphaFoldDB" id="A0A7W3YCD2"/>
<keyword evidence="6 7" id="KW-0472">Membrane</keyword>
<dbReference type="EMBL" id="JACIUZ010000041">
    <property type="protein sequence ID" value="MBB1063431.1"/>
    <property type="molecule type" value="Genomic_DNA"/>
</dbReference>
<gene>
    <name evidence="10" type="ORF">H5R63_03570</name>
    <name evidence="9" type="ORF">H5R64_06630</name>
</gene>
<feature type="transmembrane region" description="Helical" evidence="7">
    <location>
        <begin position="7"/>
        <end position="28"/>
    </location>
</feature>
<evidence type="ECO:0000313" key="10">
    <source>
        <dbReference type="EMBL" id="MBB1085877.1"/>
    </source>
</evidence>
<evidence type="ECO:0000313" key="11">
    <source>
        <dbReference type="Proteomes" id="UP000518255"/>
    </source>
</evidence>
<evidence type="ECO:0000256" key="6">
    <source>
        <dbReference type="ARBA" id="ARBA00023136"/>
    </source>
</evidence>
<feature type="transmembrane region" description="Helical" evidence="7">
    <location>
        <begin position="268"/>
        <end position="287"/>
    </location>
</feature>
<comment type="similarity">
    <text evidence="2">Belongs to the EamA transporter family.</text>
</comment>
<evidence type="ECO:0000259" key="8">
    <source>
        <dbReference type="Pfam" id="PF00892"/>
    </source>
</evidence>
<proteinExistence type="inferred from homology"/>
<feature type="domain" description="EamA" evidence="8">
    <location>
        <begin position="147"/>
        <end position="279"/>
    </location>
</feature>
<organism evidence="10 11">
    <name type="scientific">Limosilactobacillus fastidiosus</name>
    <dbReference type="NCBI Taxonomy" id="2759855"/>
    <lineage>
        <taxon>Bacteria</taxon>
        <taxon>Bacillati</taxon>
        <taxon>Bacillota</taxon>
        <taxon>Bacilli</taxon>
        <taxon>Lactobacillales</taxon>
        <taxon>Lactobacillaceae</taxon>
        <taxon>Limosilactobacillus</taxon>
    </lineage>
</organism>
<dbReference type="RefSeq" id="WP_182580786.1">
    <property type="nucleotide sequence ID" value="NZ_JACIUY010000048.1"/>
</dbReference>
<dbReference type="SUPFAM" id="SSF103481">
    <property type="entry name" value="Multidrug resistance efflux transporter EmrE"/>
    <property type="match status" value="1"/>
</dbReference>
<dbReference type="InterPro" id="IPR037185">
    <property type="entry name" value="EmrE-like"/>
</dbReference>
<feature type="transmembrane region" description="Helical" evidence="7">
    <location>
        <begin position="241"/>
        <end position="262"/>
    </location>
</feature>
<feature type="transmembrane region" description="Helical" evidence="7">
    <location>
        <begin position="177"/>
        <end position="196"/>
    </location>
</feature>
<dbReference type="GO" id="GO:0005886">
    <property type="term" value="C:plasma membrane"/>
    <property type="evidence" value="ECO:0007669"/>
    <property type="project" value="UniProtKB-SubCell"/>
</dbReference>
<accession>A0A7W3YCD2</accession>
<feature type="domain" description="EamA" evidence="8">
    <location>
        <begin position="5"/>
        <end position="135"/>
    </location>
</feature>
<protein>
    <submittedName>
        <fullName evidence="10">DMT family transporter</fullName>
    </submittedName>
</protein>
<evidence type="ECO:0000256" key="7">
    <source>
        <dbReference type="SAM" id="Phobius"/>
    </source>
</evidence>
<evidence type="ECO:0000256" key="3">
    <source>
        <dbReference type="ARBA" id="ARBA00022475"/>
    </source>
</evidence>
<name>A0A7W3YCD2_9LACO</name>
<reference evidence="11 12" key="1">
    <citation type="submission" date="2020-07" db="EMBL/GenBank/DDBJ databases">
        <title>Description of Limosilactobacillus balticus sp. nov., Limosilactobacillus agrestis sp. nov., Limosilactobacillus albertensis sp. nov., Limosilactobacillus rudii sp. nov., Limosilactobacillus fastidiosus sp. nov., five novel Limosilactobacillus species isolated from the vertebrate gastrointestinal tract, and proposal of 6 subspecies of Limosilactobacillus reuteri adapted to the gastrointestinal tract of specific vertebrate hosts.</title>
        <authorList>
            <person name="Li F."/>
            <person name="Cheng C."/>
            <person name="Zheng J."/>
            <person name="Quevedo R.M."/>
            <person name="Li J."/>
            <person name="Roos S."/>
            <person name="Gaenzle M.G."/>
            <person name="Walter J."/>
        </authorList>
    </citation>
    <scope>NUCLEOTIDE SEQUENCE [LARGE SCALE GENOMIC DNA]</scope>
    <source>
        <strain evidence="10 11">WF-MA3-C</strain>
        <strain evidence="9 12">WF-MO7-1</strain>
    </source>
</reference>
<keyword evidence="12" id="KW-1185">Reference proteome</keyword>
<keyword evidence="4 7" id="KW-0812">Transmembrane</keyword>
<dbReference type="PANTHER" id="PTHR42920:SF5">
    <property type="entry name" value="EAMA DOMAIN-CONTAINING PROTEIN"/>
    <property type="match status" value="1"/>
</dbReference>
<dbReference type="InterPro" id="IPR000620">
    <property type="entry name" value="EamA_dom"/>
</dbReference>
<evidence type="ECO:0000313" key="12">
    <source>
        <dbReference type="Proteomes" id="UP000544052"/>
    </source>
</evidence>
<evidence type="ECO:0000256" key="4">
    <source>
        <dbReference type="ARBA" id="ARBA00022692"/>
    </source>
</evidence>
<dbReference type="Pfam" id="PF00892">
    <property type="entry name" value="EamA"/>
    <property type="match status" value="2"/>
</dbReference>